<dbReference type="PROSITE" id="PS51257">
    <property type="entry name" value="PROKAR_LIPOPROTEIN"/>
    <property type="match status" value="1"/>
</dbReference>
<dbReference type="Proteomes" id="UP000663920">
    <property type="component" value="Chromosome"/>
</dbReference>
<protein>
    <submittedName>
        <fullName evidence="1">DUF4252 domain-containing protein</fullName>
    </submittedName>
</protein>
<dbReference type="RefSeq" id="WP_208079152.1">
    <property type="nucleotide sequence ID" value="NZ_CP071869.1"/>
</dbReference>
<dbReference type="Pfam" id="PF14060">
    <property type="entry name" value="DUF4252"/>
    <property type="match status" value="1"/>
</dbReference>
<proteinExistence type="predicted"/>
<keyword evidence="2" id="KW-1185">Reference proteome</keyword>
<accession>A0A975CTL0</accession>
<name>A0A975CTL0_9FLAO</name>
<organism evidence="1 2">
    <name type="scientific">Polaribacter cellanae</name>
    <dbReference type="NCBI Taxonomy" id="2818493"/>
    <lineage>
        <taxon>Bacteria</taxon>
        <taxon>Pseudomonadati</taxon>
        <taxon>Bacteroidota</taxon>
        <taxon>Flavobacteriia</taxon>
        <taxon>Flavobacteriales</taxon>
        <taxon>Flavobacteriaceae</taxon>
    </lineage>
</organism>
<evidence type="ECO:0000313" key="1">
    <source>
        <dbReference type="EMBL" id="QTE23141.1"/>
    </source>
</evidence>
<evidence type="ECO:0000313" key="2">
    <source>
        <dbReference type="Proteomes" id="UP000663920"/>
    </source>
</evidence>
<gene>
    <name evidence="1" type="ORF">J3359_02365</name>
</gene>
<dbReference type="EMBL" id="CP071869">
    <property type="protein sequence ID" value="QTE23141.1"/>
    <property type="molecule type" value="Genomic_DNA"/>
</dbReference>
<dbReference type="KEGG" id="pcea:J3359_02365"/>
<dbReference type="AlphaFoldDB" id="A0A975CTL0"/>
<reference evidence="1 2" key="1">
    <citation type="submission" date="2021-03" db="EMBL/GenBank/DDBJ databases">
        <title>Complete genome of Polaribacter_sp.SM13.</title>
        <authorList>
            <person name="Jeong S.W."/>
            <person name="Bae J.W."/>
        </authorList>
    </citation>
    <scope>NUCLEOTIDE SEQUENCE [LARGE SCALE GENOMIC DNA]</scope>
    <source>
        <strain evidence="1 2">SM13</strain>
    </source>
</reference>
<sequence>MRKLTTICTLLFLVVFASSCKDEKSLQQYFIDVQEKEGFVNGDLPVSSLLTLKTDVSNDVKETIKSIKKINVAYFVKTADNEATYQKEKATLKNVFSSKAYKNLMTMKMNGMNMKVYYTGNTDSLDEVILFGYEDKSGVGVARLLGDNMNPTKIIEMLNSVKFDEDGASLEQFANIFKEK</sequence>
<dbReference type="InterPro" id="IPR025348">
    <property type="entry name" value="DUF4252"/>
</dbReference>